<evidence type="ECO:0000313" key="1">
    <source>
        <dbReference type="EMBL" id="MDT0270599.1"/>
    </source>
</evidence>
<dbReference type="RefSeq" id="WP_311670664.1">
    <property type="nucleotide sequence ID" value="NZ_JAVREO010000029.1"/>
</dbReference>
<reference evidence="2" key="1">
    <citation type="submission" date="2023-07" db="EMBL/GenBank/DDBJ databases">
        <title>30 novel species of actinomycetes from the DSMZ collection.</title>
        <authorList>
            <person name="Nouioui I."/>
        </authorList>
    </citation>
    <scope>NUCLEOTIDE SEQUENCE [LARGE SCALE GENOMIC DNA]</scope>
    <source>
        <strain evidence="2">DSM 44915</strain>
    </source>
</reference>
<evidence type="ECO:0000313" key="2">
    <source>
        <dbReference type="Proteomes" id="UP001183410"/>
    </source>
</evidence>
<accession>A0ABU2K043</accession>
<dbReference type="Proteomes" id="UP001183410">
    <property type="component" value="Unassembled WGS sequence"/>
</dbReference>
<organism evidence="1 2">
    <name type="scientific">Streptomyces chisholmiae</name>
    <dbReference type="NCBI Taxonomy" id="3075540"/>
    <lineage>
        <taxon>Bacteria</taxon>
        <taxon>Bacillati</taxon>
        <taxon>Actinomycetota</taxon>
        <taxon>Actinomycetes</taxon>
        <taxon>Kitasatosporales</taxon>
        <taxon>Streptomycetaceae</taxon>
        <taxon>Streptomyces</taxon>
    </lineage>
</organism>
<gene>
    <name evidence="1" type="ORF">RM844_30435</name>
</gene>
<protein>
    <submittedName>
        <fullName evidence="1">Uncharacterized protein</fullName>
    </submittedName>
</protein>
<dbReference type="EMBL" id="JAVREO010000029">
    <property type="protein sequence ID" value="MDT0270599.1"/>
    <property type="molecule type" value="Genomic_DNA"/>
</dbReference>
<keyword evidence="2" id="KW-1185">Reference proteome</keyword>
<sequence length="82" mass="8316">MSPDVAVMGAGLPRGVRLEQMSAAVRVLTDPAGPGEPWTAAEVAAVLPLLAEGPSGIATEAWGMRLLAAADQAATRTPTPRP</sequence>
<name>A0ABU2K043_9ACTN</name>
<proteinExistence type="predicted"/>
<comment type="caution">
    <text evidence="1">The sequence shown here is derived from an EMBL/GenBank/DDBJ whole genome shotgun (WGS) entry which is preliminary data.</text>
</comment>